<dbReference type="Proteomes" id="UP001273531">
    <property type="component" value="Unassembled WGS sequence"/>
</dbReference>
<evidence type="ECO:0000313" key="2">
    <source>
        <dbReference type="Proteomes" id="UP001273531"/>
    </source>
</evidence>
<accession>A0ABU3Y396</accession>
<sequence length="261" mass="28931">MADIFRFAFPRTLFDQAPEAYRLGYLMLGRLWNDCVILTRQMLTARNRPASGFTDADGHAAIATELLNLRLLASRLHEGAALLRQLGTFSRHWQEDLPAEAVAAVKRVRRYFSNSGAPLSRLRHTMGFHQDADVARAALDTIGEPELFDYHGEHFATTLYMSAEVLELRALAVLLGTETAREAINILAEDALEVLGDTDIACQAFHSWFLNTHIVPHHPLDLGETITLTNAPEHDAVIVPFFVSFHTINDGSDESTLGAAP</sequence>
<gene>
    <name evidence="1" type="ORF">RZN05_02715</name>
</gene>
<organism evidence="1 2">
    <name type="scientific">Sphingomonas agrestis</name>
    <dbReference type="NCBI Taxonomy" id="3080540"/>
    <lineage>
        <taxon>Bacteria</taxon>
        <taxon>Pseudomonadati</taxon>
        <taxon>Pseudomonadota</taxon>
        <taxon>Alphaproteobacteria</taxon>
        <taxon>Sphingomonadales</taxon>
        <taxon>Sphingomonadaceae</taxon>
        <taxon>Sphingomonas</taxon>
    </lineage>
</organism>
<reference evidence="1 2" key="1">
    <citation type="submission" date="2023-10" db="EMBL/GenBank/DDBJ databases">
        <title>Sphingomonas sp. HF-S4 16S ribosomal RNA gene Genome sequencing and assembly.</title>
        <authorList>
            <person name="Lee H."/>
        </authorList>
    </citation>
    <scope>NUCLEOTIDE SEQUENCE [LARGE SCALE GENOMIC DNA]</scope>
    <source>
        <strain evidence="1 2">HF-S4</strain>
    </source>
</reference>
<dbReference type="EMBL" id="JAWJEJ010000001">
    <property type="protein sequence ID" value="MDV3455882.1"/>
    <property type="molecule type" value="Genomic_DNA"/>
</dbReference>
<name>A0ABU3Y396_9SPHN</name>
<comment type="caution">
    <text evidence="1">The sequence shown here is derived from an EMBL/GenBank/DDBJ whole genome shotgun (WGS) entry which is preliminary data.</text>
</comment>
<dbReference type="RefSeq" id="WP_317225088.1">
    <property type="nucleotide sequence ID" value="NZ_JAWJEJ010000001.1"/>
</dbReference>
<keyword evidence="2" id="KW-1185">Reference proteome</keyword>
<protein>
    <submittedName>
        <fullName evidence="1">Uncharacterized protein</fullName>
    </submittedName>
</protein>
<evidence type="ECO:0000313" key="1">
    <source>
        <dbReference type="EMBL" id="MDV3455882.1"/>
    </source>
</evidence>
<proteinExistence type="predicted"/>